<dbReference type="AlphaFoldDB" id="A0A2W2F992"/>
<dbReference type="EMBL" id="POUD01000011">
    <property type="protein sequence ID" value="PZG22080.1"/>
    <property type="molecule type" value="Genomic_DNA"/>
</dbReference>
<reference evidence="4 5" key="1">
    <citation type="submission" date="2018-01" db="EMBL/GenBank/DDBJ databases">
        <title>Draft genome sequence of Nonomuraea sp. KC333.</title>
        <authorList>
            <person name="Sahin N."/>
            <person name="Saygin H."/>
            <person name="Ay H."/>
        </authorList>
    </citation>
    <scope>NUCLEOTIDE SEQUENCE [LARGE SCALE GENOMIC DNA]</scope>
    <source>
        <strain evidence="4 5">KC333</strain>
    </source>
</reference>
<dbReference type="Pfam" id="PF00106">
    <property type="entry name" value="adh_short"/>
    <property type="match status" value="1"/>
</dbReference>
<dbReference type="SUPFAM" id="SSF51735">
    <property type="entry name" value="NAD(P)-binding Rossmann-fold domains"/>
    <property type="match status" value="1"/>
</dbReference>
<accession>A0A2W2F992</accession>
<protein>
    <submittedName>
        <fullName evidence="4">Oxidoreductase</fullName>
    </submittedName>
</protein>
<evidence type="ECO:0000313" key="4">
    <source>
        <dbReference type="EMBL" id="PZG22080.1"/>
    </source>
</evidence>
<evidence type="ECO:0000256" key="2">
    <source>
        <dbReference type="ARBA" id="ARBA00023002"/>
    </source>
</evidence>
<dbReference type="PANTHER" id="PTHR43391:SF82">
    <property type="entry name" value="OXIDOREDUCTASE SADH-RELATED"/>
    <property type="match status" value="1"/>
</dbReference>
<evidence type="ECO:0000256" key="3">
    <source>
        <dbReference type="RuleBase" id="RU000363"/>
    </source>
</evidence>
<dbReference type="InterPro" id="IPR002347">
    <property type="entry name" value="SDR_fam"/>
</dbReference>
<dbReference type="Gene3D" id="3.40.50.720">
    <property type="entry name" value="NAD(P)-binding Rossmann-like Domain"/>
    <property type="match status" value="1"/>
</dbReference>
<gene>
    <name evidence="4" type="ORF">C1J01_04710</name>
</gene>
<dbReference type="GO" id="GO:0016491">
    <property type="term" value="F:oxidoreductase activity"/>
    <property type="evidence" value="ECO:0007669"/>
    <property type="project" value="UniProtKB-KW"/>
</dbReference>
<dbReference type="PRINTS" id="PR00080">
    <property type="entry name" value="SDRFAMILY"/>
</dbReference>
<proteinExistence type="inferred from homology"/>
<sequence length="300" mass="31532">MEILRGTTAFVTGGSQGIGLGIARALARRGVRLALADIDPRGLADATAELATLTRVEPFELDVRDRTAFAAVADAAERRLGPVTLLVNNAGVNVGAFQTIAKEVTYEVWDYVVGVNLDGVNNGVTTFLPRMLGHGGLAHIVNTASAAGLVVFPERSSGYTYHASKFAVVGLTEALRRGLRDEGHQVGASVLIPGLVATRVAANSLKTAPETAIPAADRERLAELAGTGDAALARYGRDIDTVGEMVVDGVREDRLYIPTDRLAADALAQRTQALLEAMPTGRSPYDDALDTAMKARRGGS</sequence>
<evidence type="ECO:0000313" key="5">
    <source>
        <dbReference type="Proteomes" id="UP000249304"/>
    </source>
</evidence>
<evidence type="ECO:0000256" key="1">
    <source>
        <dbReference type="ARBA" id="ARBA00006484"/>
    </source>
</evidence>
<dbReference type="InterPro" id="IPR036291">
    <property type="entry name" value="NAD(P)-bd_dom_sf"/>
</dbReference>
<name>A0A2W2F992_9ACTN</name>
<organism evidence="4 5">
    <name type="scientific">Nonomuraea aridisoli</name>
    <dbReference type="NCBI Taxonomy" id="2070368"/>
    <lineage>
        <taxon>Bacteria</taxon>
        <taxon>Bacillati</taxon>
        <taxon>Actinomycetota</taxon>
        <taxon>Actinomycetes</taxon>
        <taxon>Streptosporangiales</taxon>
        <taxon>Streptosporangiaceae</taxon>
        <taxon>Nonomuraea</taxon>
    </lineage>
</organism>
<keyword evidence="2" id="KW-0560">Oxidoreductase</keyword>
<comment type="similarity">
    <text evidence="1 3">Belongs to the short-chain dehydrogenases/reductases (SDR) family.</text>
</comment>
<dbReference type="OrthoDB" id="3691025at2"/>
<dbReference type="PANTHER" id="PTHR43391">
    <property type="entry name" value="RETINOL DEHYDROGENASE-RELATED"/>
    <property type="match status" value="1"/>
</dbReference>
<dbReference type="Proteomes" id="UP000249304">
    <property type="component" value="Unassembled WGS sequence"/>
</dbReference>
<dbReference type="PRINTS" id="PR00081">
    <property type="entry name" value="GDHRDH"/>
</dbReference>
<comment type="caution">
    <text evidence="4">The sequence shown here is derived from an EMBL/GenBank/DDBJ whole genome shotgun (WGS) entry which is preliminary data.</text>
</comment>
<keyword evidence="5" id="KW-1185">Reference proteome</keyword>
<dbReference type="CDD" id="cd05233">
    <property type="entry name" value="SDR_c"/>
    <property type="match status" value="1"/>
</dbReference>
<dbReference type="RefSeq" id="WP_111176342.1">
    <property type="nucleotide sequence ID" value="NZ_POUD01000011.1"/>
</dbReference>